<dbReference type="EMBL" id="MU004188">
    <property type="protein sequence ID" value="KAF2496241.1"/>
    <property type="molecule type" value="Genomic_DNA"/>
</dbReference>
<proteinExistence type="predicted"/>
<evidence type="ECO:0000313" key="2">
    <source>
        <dbReference type="Proteomes" id="UP000799750"/>
    </source>
</evidence>
<keyword evidence="2" id="KW-1185">Reference proteome</keyword>
<accession>A0A6A6QUZ3</accession>
<protein>
    <submittedName>
        <fullName evidence="1">Uncharacterized protein</fullName>
    </submittedName>
</protein>
<dbReference type="AlphaFoldDB" id="A0A6A6QUZ3"/>
<name>A0A6A6QUZ3_9PEZI</name>
<sequence length="118" mass="13648">MPWSAFLKEECCWQLAHLYTKATPPAFWDDLTVEALEAVAPLLISWKYRDAYSDQLLEQLKSIVEPVSTTYEENRPRRRREKNDQAAAYSVRQLLLASTLKGYNTQVRVRDNSLAALD</sequence>
<evidence type="ECO:0000313" key="1">
    <source>
        <dbReference type="EMBL" id="KAF2496241.1"/>
    </source>
</evidence>
<reference evidence="1" key="1">
    <citation type="journal article" date="2020" name="Stud. Mycol.">
        <title>101 Dothideomycetes genomes: a test case for predicting lifestyles and emergence of pathogens.</title>
        <authorList>
            <person name="Haridas S."/>
            <person name="Albert R."/>
            <person name="Binder M."/>
            <person name="Bloem J."/>
            <person name="Labutti K."/>
            <person name="Salamov A."/>
            <person name="Andreopoulos B."/>
            <person name="Baker S."/>
            <person name="Barry K."/>
            <person name="Bills G."/>
            <person name="Bluhm B."/>
            <person name="Cannon C."/>
            <person name="Castanera R."/>
            <person name="Culley D."/>
            <person name="Daum C."/>
            <person name="Ezra D."/>
            <person name="Gonzalez J."/>
            <person name="Henrissat B."/>
            <person name="Kuo A."/>
            <person name="Liang C."/>
            <person name="Lipzen A."/>
            <person name="Lutzoni F."/>
            <person name="Magnuson J."/>
            <person name="Mondo S."/>
            <person name="Nolan M."/>
            <person name="Ohm R."/>
            <person name="Pangilinan J."/>
            <person name="Park H.-J."/>
            <person name="Ramirez L."/>
            <person name="Alfaro M."/>
            <person name="Sun H."/>
            <person name="Tritt A."/>
            <person name="Yoshinaga Y."/>
            <person name="Zwiers L.-H."/>
            <person name="Turgeon B."/>
            <person name="Goodwin S."/>
            <person name="Spatafora J."/>
            <person name="Crous P."/>
            <person name="Grigoriev I."/>
        </authorList>
    </citation>
    <scope>NUCLEOTIDE SEQUENCE</scope>
    <source>
        <strain evidence="1">CBS 269.34</strain>
    </source>
</reference>
<organism evidence="1 2">
    <name type="scientific">Lophium mytilinum</name>
    <dbReference type="NCBI Taxonomy" id="390894"/>
    <lineage>
        <taxon>Eukaryota</taxon>
        <taxon>Fungi</taxon>
        <taxon>Dikarya</taxon>
        <taxon>Ascomycota</taxon>
        <taxon>Pezizomycotina</taxon>
        <taxon>Dothideomycetes</taxon>
        <taxon>Pleosporomycetidae</taxon>
        <taxon>Mytilinidiales</taxon>
        <taxon>Mytilinidiaceae</taxon>
        <taxon>Lophium</taxon>
    </lineage>
</organism>
<gene>
    <name evidence="1" type="ORF">BU16DRAFT_538811</name>
</gene>
<dbReference type="Proteomes" id="UP000799750">
    <property type="component" value="Unassembled WGS sequence"/>
</dbReference>